<dbReference type="EMBL" id="JANBTX010000542">
    <property type="protein sequence ID" value="KAJ2681824.1"/>
    <property type="molecule type" value="Genomic_DNA"/>
</dbReference>
<proteinExistence type="predicted"/>
<reference evidence="1" key="1">
    <citation type="submission" date="2022-07" db="EMBL/GenBank/DDBJ databases">
        <title>Phylogenomic reconstructions and comparative analyses of Kickxellomycotina fungi.</title>
        <authorList>
            <person name="Reynolds N.K."/>
            <person name="Stajich J.E."/>
            <person name="Barry K."/>
            <person name="Grigoriev I.V."/>
            <person name="Crous P."/>
            <person name="Smith M.E."/>
        </authorList>
    </citation>
    <scope>NUCLEOTIDE SEQUENCE</scope>
    <source>
        <strain evidence="1">CBS 109367</strain>
    </source>
</reference>
<accession>A0A9W8G9E0</accession>
<protein>
    <submittedName>
        <fullName evidence="1">Uncharacterized protein</fullName>
    </submittedName>
</protein>
<evidence type="ECO:0000313" key="2">
    <source>
        <dbReference type="Proteomes" id="UP001151516"/>
    </source>
</evidence>
<dbReference type="AlphaFoldDB" id="A0A9W8G9E0"/>
<sequence>MSLAVQADQSDHCVAYKYLGHPTHHLAKELEIELDERAIGSGKALDFLSGAPYDGCTFPLAFKLTLSLTAETPSDVDESAEITLPTAEANIGAFVERVKQIVPAVRDIRVQPEDEYSPEIGDHLAGYLVAQLFQLVGRIDYDYGYRDGTATRLWKHLDAVCNLTHITYTNMRGCGCFLQSVRQNAPTLQDLDIDSEHYYVDICGLIRNTDGNPITYPRLLGLSLRCRIDFDDHERVVTPDLVPFPNLQHLTLVPEYPFGDDVVFRGNATPVAITPEQL</sequence>
<name>A0A9W8G9E0_9FUNG</name>
<dbReference type="OrthoDB" id="5527805at2759"/>
<gene>
    <name evidence="1" type="ORF">IWW39_006224</name>
</gene>
<dbReference type="Proteomes" id="UP001151516">
    <property type="component" value="Unassembled WGS sequence"/>
</dbReference>
<keyword evidence="2" id="KW-1185">Reference proteome</keyword>
<evidence type="ECO:0000313" key="1">
    <source>
        <dbReference type="EMBL" id="KAJ2681824.1"/>
    </source>
</evidence>
<comment type="caution">
    <text evidence="1">The sequence shown here is derived from an EMBL/GenBank/DDBJ whole genome shotgun (WGS) entry which is preliminary data.</text>
</comment>
<organism evidence="1 2">
    <name type="scientific">Coemansia spiralis</name>
    <dbReference type="NCBI Taxonomy" id="417178"/>
    <lineage>
        <taxon>Eukaryota</taxon>
        <taxon>Fungi</taxon>
        <taxon>Fungi incertae sedis</taxon>
        <taxon>Zoopagomycota</taxon>
        <taxon>Kickxellomycotina</taxon>
        <taxon>Kickxellomycetes</taxon>
        <taxon>Kickxellales</taxon>
        <taxon>Kickxellaceae</taxon>
        <taxon>Coemansia</taxon>
    </lineage>
</organism>